<dbReference type="Proteomes" id="UP000030755">
    <property type="component" value="Unassembled WGS sequence"/>
</dbReference>
<dbReference type="AlphaFoldDB" id="A0A075AUP7"/>
<evidence type="ECO:0000313" key="3">
    <source>
        <dbReference type="EMBL" id="EPZ32442.1"/>
    </source>
</evidence>
<organism evidence="3 4">
    <name type="scientific">Rozella allomycis (strain CSF55)</name>
    <dbReference type="NCBI Taxonomy" id="988480"/>
    <lineage>
        <taxon>Eukaryota</taxon>
        <taxon>Fungi</taxon>
        <taxon>Fungi incertae sedis</taxon>
        <taxon>Cryptomycota</taxon>
        <taxon>Cryptomycota incertae sedis</taxon>
        <taxon>Rozella</taxon>
    </lineage>
</organism>
<gene>
    <name evidence="3" type="ORF">O9G_001344</name>
</gene>
<dbReference type="Pfam" id="PF00169">
    <property type="entry name" value="PH"/>
    <property type="match status" value="2"/>
</dbReference>
<reference evidence="3 4" key="1">
    <citation type="journal article" date="2013" name="Curr. Biol.">
        <title>Shared signatures of parasitism and phylogenomics unite Cryptomycota and microsporidia.</title>
        <authorList>
            <person name="James T.Y."/>
            <person name="Pelin A."/>
            <person name="Bonen L."/>
            <person name="Ahrendt S."/>
            <person name="Sain D."/>
            <person name="Corradi N."/>
            <person name="Stajich J.E."/>
        </authorList>
    </citation>
    <scope>NUCLEOTIDE SEQUENCE [LARGE SCALE GENOMIC DNA]</scope>
    <source>
        <strain evidence="3 4">CSF55</strain>
    </source>
</reference>
<proteinExistence type="predicted"/>
<dbReference type="InterPro" id="IPR011993">
    <property type="entry name" value="PH-like_dom_sf"/>
</dbReference>
<dbReference type="SMART" id="SM00233">
    <property type="entry name" value="PH"/>
    <property type="match status" value="1"/>
</dbReference>
<dbReference type="PROSITE" id="PS50003">
    <property type="entry name" value="PH_DOMAIN"/>
    <property type="match status" value="2"/>
</dbReference>
<keyword evidence="4" id="KW-1185">Reference proteome</keyword>
<dbReference type="InterPro" id="IPR001849">
    <property type="entry name" value="PH_domain"/>
</dbReference>
<dbReference type="OrthoDB" id="2157866at2759"/>
<feature type="domain" description="PH" evidence="2">
    <location>
        <begin position="135"/>
        <end position="227"/>
    </location>
</feature>
<dbReference type="PANTHER" id="PTHR22903">
    <property type="entry name" value="PLEKHH PROTEIN"/>
    <property type="match status" value="1"/>
</dbReference>
<evidence type="ECO:0000256" key="1">
    <source>
        <dbReference type="ARBA" id="ARBA00022737"/>
    </source>
</evidence>
<dbReference type="HOGENOM" id="CLU_1147745_0_0_1"/>
<dbReference type="PANTHER" id="PTHR22903:SF8">
    <property type="entry name" value="MAX-1A"/>
    <property type="match status" value="1"/>
</dbReference>
<dbReference type="SUPFAM" id="SSF50729">
    <property type="entry name" value="PH domain-like"/>
    <property type="match status" value="2"/>
</dbReference>
<dbReference type="EMBL" id="KE561154">
    <property type="protein sequence ID" value="EPZ32442.1"/>
    <property type="molecule type" value="Genomic_DNA"/>
</dbReference>
<accession>A0A075AUP7</accession>
<dbReference type="Gene3D" id="2.30.29.30">
    <property type="entry name" value="Pleckstrin-homology domain (PH domain)/Phosphotyrosine-binding domain (PTB)"/>
    <property type="match status" value="2"/>
</dbReference>
<feature type="domain" description="PH" evidence="2">
    <location>
        <begin position="1"/>
        <end position="77"/>
    </location>
</feature>
<keyword evidence="1" id="KW-0677">Repeat</keyword>
<protein>
    <recommendedName>
        <fullName evidence="2">PH domain-containing protein</fullName>
    </recommendedName>
</protein>
<name>A0A075AUP7_ROZAC</name>
<evidence type="ECO:0000259" key="2">
    <source>
        <dbReference type="PROSITE" id="PS50003"/>
    </source>
</evidence>
<sequence>MSQLSYYKNESVNIKAPYYKEYKCSRIIDVKNILSVSDVEYNSKHTLVVTKEKTYFFDCFTEDEYNEWFDAFQKILRPENINKLNYTLTKVEAPRMLNANEFPSPLPTAAASEFSRTLSEDNENLEKITHPDGEIIKKQGYSFQYSKFKTWKKKWIVLRPGKLYIYKDERLSFLLVLRDLVDVVQVDKGKNDKCIKLIRPKHSIFLCWKNDEAEFNEWLTVLKEEHRISKKDCEGFVLPFNK</sequence>
<evidence type="ECO:0000313" key="4">
    <source>
        <dbReference type="Proteomes" id="UP000030755"/>
    </source>
</evidence>